<dbReference type="Proteomes" id="UP001266305">
    <property type="component" value="Unassembled WGS sequence"/>
</dbReference>
<evidence type="ECO:0000313" key="2">
    <source>
        <dbReference type="EMBL" id="KAK2117667.1"/>
    </source>
</evidence>
<feature type="domain" description="Protein-arginine deiminase (PAD) central" evidence="1">
    <location>
        <begin position="15"/>
        <end position="64"/>
    </location>
</feature>
<dbReference type="InterPro" id="IPR004303">
    <property type="entry name" value="PAD"/>
</dbReference>
<accession>A0ABQ9WB98</accession>
<dbReference type="PANTHER" id="PTHR10837:SF4">
    <property type="entry name" value="PROTEIN-ARGININE DEIMINASE TYPE-6"/>
    <property type="match status" value="1"/>
</dbReference>
<dbReference type="InterPro" id="IPR036556">
    <property type="entry name" value="PAD_central_sf"/>
</dbReference>
<proteinExistence type="predicted"/>
<protein>
    <submittedName>
        <fullName evidence="2">Protein-arginine deiminase type-6</fullName>
    </submittedName>
</protein>
<gene>
    <name evidence="2" type="primary">PADI6_2</name>
    <name evidence="2" type="ORF">P7K49_004553</name>
</gene>
<feature type="non-terminal residue" evidence="2">
    <location>
        <position position="1"/>
    </location>
</feature>
<dbReference type="SUPFAM" id="SSF110083">
    <property type="entry name" value="Peptidylarginine deiminase Pad4, middle domain"/>
    <property type="match status" value="1"/>
</dbReference>
<dbReference type="Gene3D" id="2.60.40.1700">
    <property type="entry name" value="Protein-arginine deiminase, central domain"/>
    <property type="match status" value="1"/>
</dbReference>
<organism evidence="2 3">
    <name type="scientific">Saguinus oedipus</name>
    <name type="common">Cotton-top tamarin</name>
    <name type="synonym">Oedipomidas oedipus</name>
    <dbReference type="NCBI Taxonomy" id="9490"/>
    <lineage>
        <taxon>Eukaryota</taxon>
        <taxon>Metazoa</taxon>
        <taxon>Chordata</taxon>
        <taxon>Craniata</taxon>
        <taxon>Vertebrata</taxon>
        <taxon>Euteleostomi</taxon>
        <taxon>Mammalia</taxon>
        <taxon>Eutheria</taxon>
        <taxon>Euarchontoglires</taxon>
        <taxon>Primates</taxon>
        <taxon>Haplorrhini</taxon>
        <taxon>Platyrrhini</taxon>
        <taxon>Cebidae</taxon>
        <taxon>Callitrichinae</taxon>
        <taxon>Saguinus</taxon>
    </lineage>
</organism>
<comment type="caution">
    <text evidence="2">The sequence shown here is derived from an EMBL/GenBank/DDBJ whole genome shotgun (WGS) entry which is preliminary data.</text>
</comment>
<dbReference type="InterPro" id="IPR013733">
    <property type="entry name" value="Prot_Arg_deaminase_cen_dom"/>
</dbReference>
<feature type="non-terminal residue" evidence="2">
    <location>
        <position position="95"/>
    </location>
</feature>
<reference evidence="2 3" key="1">
    <citation type="submission" date="2023-05" db="EMBL/GenBank/DDBJ databases">
        <title>B98-5 Cell Line De Novo Hybrid Assembly: An Optical Mapping Approach.</title>
        <authorList>
            <person name="Kananen K."/>
            <person name="Auerbach J.A."/>
            <person name="Kautto E."/>
            <person name="Blachly J.S."/>
        </authorList>
    </citation>
    <scope>NUCLEOTIDE SEQUENCE [LARGE SCALE GENOMIC DNA]</scope>
    <source>
        <strain evidence="2">B95-8</strain>
        <tissue evidence="2">Cell line</tissue>
    </source>
</reference>
<sequence>HKLIKQHNYKEVFEPFNKLQPPTNSLHTLALLGDDLKETFYVKAIVFPSAEFWGLITYSVSLVEECQDLSVPETLLYKDMVVFRVAPCIFIPCTQ</sequence>
<dbReference type="PANTHER" id="PTHR10837">
    <property type="entry name" value="PEPTIDYLARGININE DEIMINASE"/>
    <property type="match status" value="1"/>
</dbReference>
<dbReference type="Pfam" id="PF08527">
    <property type="entry name" value="PAD_M"/>
    <property type="match status" value="1"/>
</dbReference>
<name>A0ABQ9WB98_SAGOE</name>
<dbReference type="EMBL" id="JASSZA010000002">
    <property type="protein sequence ID" value="KAK2117667.1"/>
    <property type="molecule type" value="Genomic_DNA"/>
</dbReference>
<evidence type="ECO:0000259" key="1">
    <source>
        <dbReference type="Pfam" id="PF08527"/>
    </source>
</evidence>
<keyword evidence="3" id="KW-1185">Reference proteome</keyword>
<evidence type="ECO:0000313" key="3">
    <source>
        <dbReference type="Proteomes" id="UP001266305"/>
    </source>
</evidence>